<comment type="caution">
    <text evidence="2">The sequence shown here is derived from an EMBL/GenBank/DDBJ whole genome shotgun (WGS) entry which is preliminary data.</text>
</comment>
<sequence>MKLIILAAYPVQYHAPVFREISRQLAQKHHECLVIYLSNFSIQGYLDQEFGTHITWDEPLLAGYRSLTLNSSRISQPLHFFDLKSPGWKQIIQQEQPNRLLVTNLNYQGMVSATIQARLMGIPCTLRVETNDLAFSRTKLKDVDRKLIYQNFYRLFDSAIAISSLNREHLIGHGISSRNIEMSYYCVPNRFQYLHSKNKQNLRQKLRQQLGFNDEQTVILFSGKLISKKNPQLLLEAASIMPENKHRYLGLLYLGSGYLEASLKLMAESLGTCVGIISQPGNRSVEESDQPDGILSKRKSLRGRGLSKALPLLRVISKPDRSEGASFAPLQ</sequence>
<gene>
    <name evidence="2" type="ORF">MiTe_04379</name>
</gene>
<dbReference type="EMBL" id="BHVP01000148">
    <property type="protein sequence ID" value="GCA77524.1"/>
    <property type="molecule type" value="Genomic_DNA"/>
</dbReference>
<organism evidence="2 3">
    <name type="scientific">Microcystis aeruginosa NIES-2520</name>
    <dbReference type="NCBI Taxonomy" id="2303982"/>
    <lineage>
        <taxon>Bacteria</taxon>
        <taxon>Bacillati</taxon>
        <taxon>Cyanobacteriota</taxon>
        <taxon>Cyanophyceae</taxon>
        <taxon>Oscillatoriophycideae</taxon>
        <taxon>Chroococcales</taxon>
        <taxon>Microcystaceae</taxon>
        <taxon>Microcystis</taxon>
    </lineage>
</organism>
<dbReference type="Proteomes" id="UP000324917">
    <property type="component" value="Unassembled WGS sequence"/>
</dbReference>
<dbReference type="SUPFAM" id="SSF53756">
    <property type="entry name" value="UDP-Glycosyltransferase/glycogen phosphorylase"/>
    <property type="match status" value="1"/>
</dbReference>
<dbReference type="AlphaFoldDB" id="A0A5A5RLQ5"/>
<dbReference type="InterPro" id="IPR001296">
    <property type="entry name" value="Glyco_trans_1"/>
</dbReference>
<proteinExistence type="predicted"/>
<name>A0A5A5RLQ5_MICAE</name>
<accession>A0A5A5RLQ5</accession>
<dbReference type="GO" id="GO:0016757">
    <property type="term" value="F:glycosyltransferase activity"/>
    <property type="evidence" value="ECO:0007669"/>
    <property type="project" value="InterPro"/>
</dbReference>
<evidence type="ECO:0000313" key="2">
    <source>
        <dbReference type="EMBL" id="GCA77524.1"/>
    </source>
</evidence>
<dbReference type="Pfam" id="PF00534">
    <property type="entry name" value="Glycos_transf_1"/>
    <property type="match status" value="1"/>
</dbReference>
<reference evidence="2 3" key="1">
    <citation type="submission" date="2018-09" db="EMBL/GenBank/DDBJ databases">
        <title>Evolutionary history of phycoerythrin pigmentation in the water bloom-forming cyanobacterium Microcystis aeruginosa.</title>
        <authorList>
            <person name="Tanabe Y."/>
            <person name="Tanabe Y."/>
            <person name="Yamaguchi H."/>
        </authorList>
    </citation>
    <scope>NUCLEOTIDE SEQUENCE [LARGE SCALE GENOMIC DNA]</scope>
    <source>
        <strain evidence="2 3">NIES-2520</strain>
    </source>
</reference>
<evidence type="ECO:0000313" key="3">
    <source>
        <dbReference type="Proteomes" id="UP000324917"/>
    </source>
</evidence>
<evidence type="ECO:0000259" key="1">
    <source>
        <dbReference type="Pfam" id="PF00534"/>
    </source>
</evidence>
<dbReference type="Gene3D" id="3.40.50.2000">
    <property type="entry name" value="Glycogen Phosphorylase B"/>
    <property type="match status" value="2"/>
</dbReference>
<dbReference type="RefSeq" id="WP_149988337.1">
    <property type="nucleotide sequence ID" value="NZ_BHVP01000148.1"/>
</dbReference>
<feature type="domain" description="Glycosyl transferase family 1" evidence="1">
    <location>
        <begin position="204"/>
        <end position="272"/>
    </location>
</feature>
<protein>
    <recommendedName>
        <fullName evidence="1">Glycosyl transferase family 1 domain-containing protein</fullName>
    </recommendedName>
</protein>